<dbReference type="PROSITE" id="PS51736">
    <property type="entry name" value="RECOMBINASES_3"/>
    <property type="match status" value="1"/>
</dbReference>
<gene>
    <name evidence="2" type="ORF">HW556_14610</name>
</gene>
<dbReference type="Gene3D" id="3.40.50.1390">
    <property type="entry name" value="Resolvase, N-terminal catalytic domain"/>
    <property type="match status" value="1"/>
</dbReference>
<name>A0ABX2Q817_9BACT</name>
<dbReference type="InterPro" id="IPR036162">
    <property type="entry name" value="Resolvase-like_N_sf"/>
</dbReference>
<proteinExistence type="predicted"/>
<dbReference type="InterPro" id="IPR006119">
    <property type="entry name" value="Resolv_N"/>
</dbReference>
<reference evidence="2 3" key="1">
    <citation type="submission" date="2020-05" db="EMBL/GenBank/DDBJ databases">
        <title>Hymenobacter terrestris sp. nov. and Hymenobacter lapidiphilus sp. nov., isolated from regoliths in Antarctica.</title>
        <authorList>
            <person name="Sedlacek I."/>
            <person name="Pantucek R."/>
            <person name="Zeman M."/>
            <person name="Holochova P."/>
            <person name="Kralova S."/>
            <person name="Stankova E."/>
            <person name="Sedo O."/>
            <person name="Micenkova L."/>
            <person name="Svec P."/>
            <person name="Gupta V."/>
            <person name="Sood U."/>
            <person name="Korpole U.S."/>
            <person name="Lal R."/>
        </authorList>
    </citation>
    <scope>NUCLEOTIDE SEQUENCE [LARGE SCALE GENOMIC DNA]</scope>
    <source>
        <strain evidence="2 3">P5252</strain>
    </source>
</reference>
<feature type="domain" description="Resolvase/invertase-type recombinase catalytic" evidence="1">
    <location>
        <begin position="1"/>
        <end position="54"/>
    </location>
</feature>
<dbReference type="EMBL" id="JABKAV010000056">
    <property type="protein sequence ID" value="NVO86116.1"/>
    <property type="molecule type" value="Genomic_DNA"/>
</dbReference>
<evidence type="ECO:0000259" key="1">
    <source>
        <dbReference type="PROSITE" id="PS51736"/>
    </source>
</evidence>
<dbReference type="RefSeq" id="WP_176900833.1">
    <property type="nucleotide sequence ID" value="NZ_JABKAV010000056.1"/>
</dbReference>
<dbReference type="Proteomes" id="UP000626554">
    <property type="component" value="Unassembled WGS sequence"/>
</dbReference>
<sequence>MHFGYARVSAKDQHLDTQLAQLQAAGVDLVFQEKISGATTQRPVLTELLATLRA</sequence>
<protein>
    <submittedName>
        <fullName evidence="2">Recombinase family protein</fullName>
    </submittedName>
</protein>
<feature type="non-terminal residue" evidence="2">
    <location>
        <position position="54"/>
    </location>
</feature>
<evidence type="ECO:0000313" key="2">
    <source>
        <dbReference type="EMBL" id="NVO86116.1"/>
    </source>
</evidence>
<keyword evidence="3" id="KW-1185">Reference proteome</keyword>
<dbReference type="SUPFAM" id="SSF53041">
    <property type="entry name" value="Resolvase-like"/>
    <property type="match status" value="1"/>
</dbReference>
<dbReference type="Pfam" id="PF00239">
    <property type="entry name" value="Resolvase"/>
    <property type="match status" value="1"/>
</dbReference>
<organism evidence="2 3">
    <name type="scientific">Hymenobacter terrestris</name>
    <dbReference type="NCBI Taxonomy" id="2748310"/>
    <lineage>
        <taxon>Bacteria</taxon>
        <taxon>Pseudomonadati</taxon>
        <taxon>Bacteroidota</taxon>
        <taxon>Cytophagia</taxon>
        <taxon>Cytophagales</taxon>
        <taxon>Hymenobacteraceae</taxon>
        <taxon>Hymenobacter</taxon>
    </lineage>
</organism>
<evidence type="ECO:0000313" key="3">
    <source>
        <dbReference type="Proteomes" id="UP000626554"/>
    </source>
</evidence>
<accession>A0ABX2Q817</accession>
<comment type="caution">
    <text evidence="2">The sequence shown here is derived from an EMBL/GenBank/DDBJ whole genome shotgun (WGS) entry which is preliminary data.</text>
</comment>